<keyword evidence="6" id="KW-1185">Reference proteome</keyword>
<evidence type="ECO:0000259" key="3">
    <source>
        <dbReference type="Pfam" id="PF20842"/>
    </source>
</evidence>
<feature type="domain" description="Rax2-like second" evidence="3">
    <location>
        <begin position="233"/>
        <end position="379"/>
    </location>
</feature>
<evidence type="ECO:0000313" key="5">
    <source>
        <dbReference type="EMBL" id="KJX92596.1"/>
    </source>
</evidence>
<evidence type="ECO:0000259" key="4">
    <source>
        <dbReference type="Pfam" id="PF20843"/>
    </source>
</evidence>
<feature type="domain" description="Rax2-like C-terminal" evidence="2">
    <location>
        <begin position="916"/>
        <end position="1163"/>
    </location>
</feature>
<dbReference type="Pfam" id="PF20842">
    <property type="entry name" value="Rax2_2"/>
    <property type="match status" value="1"/>
</dbReference>
<dbReference type="PANTHER" id="PTHR31778:SF2">
    <property type="entry name" value="BUD SITE SELECTION PROTEIN RAX2"/>
    <property type="match status" value="1"/>
</dbReference>
<gene>
    <name evidence="5" type="ORF">TI39_contig5839g00006</name>
</gene>
<evidence type="ECO:0000313" key="6">
    <source>
        <dbReference type="Proteomes" id="UP000033647"/>
    </source>
</evidence>
<dbReference type="Pfam" id="PF12768">
    <property type="entry name" value="Rax2"/>
    <property type="match status" value="1"/>
</dbReference>
<dbReference type="SUPFAM" id="SSF50965">
    <property type="entry name" value="Galactose oxidase, central domain"/>
    <property type="match status" value="1"/>
</dbReference>
<dbReference type="Pfam" id="PF20843">
    <property type="entry name" value="Rax2_3"/>
    <property type="match status" value="1"/>
</dbReference>
<evidence type="ECO:0000256" key="1">
    <source>
        <dbReference type="SAM" id="Phobius"/>
    </source>
</evidence>
<protein>
    <submittedName>
        <fullName evidence="5">Cellular morphogenesis protein</fullName>
    </submittedName>
</protein>
<dbReference type="InterPro" id="IPR048266">
    <property type="entry name" value="Rax2-like_second"/>
</dbReference>
<feature type="transmembrane region" description="Helical" evidence="1">
    <location>
        <begin position="1170"/>
        <end position="1196"/>
    </location>
</feature>
<dbReference type="Proteomes" id="UP000033647">
    <property type="component" value="Unassembled WGS sequence"/>
</dbReference>
<dbReference type="OrthoDB" id="2503993at2759"/>
<dbReference type="AlphaFoldDB" id="A0A0F4G5E7"/>
<evidence type="ECO:0000259" key="2">
    <source>
        <dbReference type="Pfam" id="PF12768"/>
    </source>
</evidence>
<keyword evidence="1" id="KW-0472">Membrane</keyword>
<keyword evidence="1" id="KW-0812">Transmembrane</keyword>
<feature type="domain" description="Rax2-like third" evidence="4">
    <location>
        <begin position="391"/>
        <end position="548"/>
    </location>
</feature>
<dbReference type="InterPro" id="IPR024982">
    <property type="entry name" value="Rax2-like_C"/>
</dbReference>
<dbReference type="STRING" id="1047168.A0A0F4G5E7"/>
<reference evidence="5 6" key="1">
    <citation type="submission" date="2015-03" db="EMBL/GenBank/DDBJ databases">
        <title>RNA-seq based gene annotation and comparative genomics of four Zymoseptoria species reveal species-specific pathogenicity related genes and transposable element activity.</title>
        <authorList>
            <person name="Grandaubert J."/>
            <person name="Bhattacharyya A."/>
            <person name="Stukenbrock E.H."/>
        </authorList>
    </citation>
    <scope>NUCLEOTIDE SEQUENCE [LARGE SCALE GENOMIC DNA]</scope>
    <source>
        <strain evidence="5 6">Zb18110</strain>
    </source>
</reference>
<dbReference type="EMBL" id="LAFY01005794">
    <property type="protein sequence ID" value="KJX92596.1"/>
    <property type="molecule type" value="Genomic_DNA"/>
</dbReference>
<dbReference type="InterPro" id="IPR011043">
    <property type="entry name" value="Gal_Oxase/kelch_b-propeller"/>
</dbReference>
<sequence length="1240" mass="130294">MRSPLSTLLAVGPELATYILTAPLLDARGAYAAFAQNIASSSNLDLSELGRVAIGGDFDSISLYQYLGQNENLSNNGSQSLLTRYPDGSFRSLALADADATIAAMCPFVTTDGTLQGVVVGGNFTSLGGVQAASVALWNPTSNEVIALPGLSGPVNALYCDATSGTVYVGGNFMAGNSTNAMAWTTGWVNLPFAGFNGPVQTIEKNSAGNIVFGGQFDGLGNTTSPNGSKQADSQAINLGSGSITAAGSSSTAGFSEPANIICQRGSDEAGNTWLLNDNTGGYWDVQSGFGFIPTNFSLYNTARDGRGTKTFYFEEMNSGGVLNLTYTNSVSGETEWCVERCPLPENNSTAQDFAFVRPIGMNHFRIWITEWYGAGAGLSGIEMFSDDMFDYAVNSFNEPKCSITTGQGTSSTATPADRWVRTPNQGLTESDFLTATLTEPSQVSDDTRVVFEPVLRESGNYSVTVYTPGCVLDGSCATRGRVNMTGTMTSSDTISQVLFQTNNYDKFDQIYYGYIDADSSPMVTLTPVAGQQVPLTVVANRVRFELVTSTAGSTGELNGLYEYNPREVTSDSANFSSSAVNTAGSSLKSRATINKVVQGSDALFVGGSFSSDSIHNIMAINDEATTLVKGGLDGAVLDMYMEDRDLYIGGTFNNTKDSPTEGLNHIALFSTANNEWSALGGGVNGAVYSIVPLQLNVTTGNLQNVITLTGNFTSVNSFGGNAAFEASGFTVWVPSEKNWLHNIQFANVALGGELTAYSTVPGMAPVYGGVITSQGLEYSNVVELVGGNEPKLEALDVQLLRASRSDPSTTSSKHKRALIGENAGQNYTGVYDGLFYSQNNLNITVLGGSFSASTGNGQSVENLVFINNTDSTASTSGISGLSSDSIFVAMDTYETQLWAGGAINGTAGGNEVTGLIVYDLAANDFVSPHPPALNGDNVVVNAVSAQPSSTNVYVGGHFSSAGSLQCAALCTYDTKQLAWQSLGTGLRGTVNDMMWASKTQLIIAGNLTLFGNATTMATYDTKKQMFEAYTGASTLPGPIVALTAVSNSYDEFWAAGVSTSDNSAFLYKFADNTWTPATGLGSGSSIRKLQIMPLSTPHANSELMSSNQVLLILGAVELPSLGNASAVLFNGTAYEPFILTSMQGGGPGSLSALFVSRPQNLMSGGGHHLALGLVVVIGLAIALGIVFLMVVAGILMERRRRKKEGYVPMTVDKHANLERVPPEKLFGQGAMGKDGAPRI</sequence>
<comment type="caution">
    <text evidence="5">The sequence shown here is derived from an EMBL/GenBank/DDBJ whole genome shotgun (WGS) entry which is preliminary data.</text>
</comment>
<proteinExistence type="predicted"/>
<keyword evidence="1" id="KW-1133">Transmembrane helix</keyword>
<organism evidence="5 6">
    <name type="scientific">Zymoseptoria brevis</name>
    <dbReference type="NCBI Taxonomy" id="1047168"/>
    <lineage>
        <taxon>Eukaryota</taxon>
        <taxon>Fungi</taxon>
        <taxon>Dikarya</taxon>
        <taxon>Ascomycota</taxon>
        <taxon>Pezizomycotina</taxon>
        <taxon>Dothideomycetes</taxon>
        <taxon>Dothideomycetidae</taxon>
        <taxon>Mycosphaerellales</taxon>
        <taxon>Mycosphaerellaceae</taxon>
        <taxon>Zymoseptoria</taxon>
    </lineage>
</organism>
<dbReference type="PANTHER" id="PTHR31778">
    <property type="entry name" value="BUD SITE SELECTION PROTEIN RAX2"/>
    <property type="match status" value="1"/>
</dbReference>
<dbReference type="InterPro" id="IPR048265">
    <property type="entry name" value="Rax2-like_third"/>
</dbReference>
<name>A0A0F4G5E7_9PEZI</name>
<accession>A0A0F4G5E7</accession>
<dbReference type="GO" id="GO:1902929">
    <property type="term" value="C:plasma membrane of growing cell tip"/>
    <property type="evidence" value="ECO:0007669"/>
    <property type="project" value="TreeGrafter"/>
</dbReference>